<comment type="caution">
    <text evidence="2">The sequence shown here is derived from an EMBL/GenBank/DDBJ whole genome shotgun (WGS) entry which is preliminary data.</text>
</comment>
<gene>
    <name evidence="2" type="ORF">AGLY_006966</name>
</gene>
<keyword evidence="3" id="KW-1185">Reference proteome</keyword>
<reference evidence="2 3" key="1">
    <citation type="submission" date="2019-08" db="EMBL/GenBank/DDBJ databases">
        <title>The genome of the soybean aphid Biotype 1, its phylome, world population structure and adaptation to the North American continent.</title>
        <authorList>
            <person name="Giordano R."/>
            <person name="Donthu R.K."/>
            <person name="Hernandez A.G."/>
            <person name="Wright C.L."/>
            <person name="Zimin A.V."/>
        </authorList>
    </citation>
    <scope>NUCLEOTIDE SEQUENCE [LARGE SCALE GENOMIC DNA]</scope>
    <source>
        <tissue evidence="2">Whole aphids</tissue>
    </source>
</reference>
<evidence type="ECO:0000313" key="3">
    <source>
        <dbReference type="Proteomes" id="UP000475862"/>
    </source>
</evidence>
<accession>A0A6G0TPW5</accession>
<keyword evidence="1" id="KW-0812">Transmembrane</keyword>
<dbReference type="AlphaFoldDB" id="A0A6G0TPW5"/>
<dbReference type="Proteomes" id="UP000475862">
    <property type="component" value="Unassembled WGS sequence"/>
</dbReference>
<feature type="transmembrane region" description="Helical" evidence="1">
    <location>
        <begin position="72"/>
        <end position="90"/>
    </location>
</feature>
<feature type="transmembrane region" description="Helical" evidence="1">
    <location>
        <begin position="150"/>
        <end position="170"/>
    </location>
</feature>
<proteinExistence type="predicted"/>
<organism evidence="2 3">
    <name type="scientific">Aphis glycines</name>
    <name type="common">Soybean aphid</name>
    <dbReference type="NCBI Taxonomy" id="307491"/>
    <lineage>
        <taxon>Eukaryota</taxon>
        <taxon>Metazoa</taxon>
        <taxon>Ecdysozoa</taxon>
        <taxon>Arthropoda</taxon>
        <taxon>Hexapoda</taxon>
        <taxon>Insecta</taxon>
        <taxon>Pterygota</taxon>
        <taxon>Neoptera</taxon>
        <taxon>Paraneoptera</taxon>
        <taxon>Hemiptera</taxon>
        <taxon>Sternorrhyncha</taxon>
        <taxon>Aphidomorpha</taxon>
        <taxon>Aphidoidea</taxon>
        <taxon>Aphididae</taxon>
        <taxon>Aphidini</taxon>
        <taxon>Aphis</taxon>
        <taxon>Aphis</taxon>
    </lineage>
</organism>
<protein>
    <submittedName>
        <fullName evidence="2">Uncharacterized protein</fullName>
    </submittedName>
</protein>
<dbReference type="EMBL" id="VYZN01000021">
    <property type="protein sequence ID" value="KAE9536733.1"/>
    <property type="molecule type" value="Genomic_DNA"/>
</dbReference>
<name>A0A6G0TPW5_APHGL</name>
<evidence type="ECO:0000256" key="1">
    <source>
        <dbReference type="SAM" id="Phobius"/>
    </source>
</evidence>
<keyword evidence="1" id="KW-0472">Membrane</keyword>
<evidence type="ECO:0000313" key="2">
    <source>
        <dbReference type="EMBL" id="KAE9536733.1"/>
    </source>
</evidence>
<sequence>MFVLICFTKLDIANRHLNLHTFIDQFYTVVFKINSFNTAHTAICTRINDAHIYLKLYQNHAPDVNLFQSKYHIFYMLYFILLYYIELFLIDFKIIRYHIILIYFYNNLYNHNKCLIFNCQSNKNMCVCGFERGLFHLFDISLSCRLLKKYIFFLICLFLCSLTSMDQPIIKIPMIDLKGKNHTTFSSYVIKIEIDNLLSTFPILSNIQLEYKIVFMSYLTTSSAEIMLTVKSCKQHFFYRNIFVLNPVVNINPYYVEPRCGFGDERISNKHTRQTYRITGTPKPLDLLYIIYGYNVQKTS</sequence>
<keyword evidence="1" id="KW-1133">Transmembrane helix</keyword>